<feature type="compositionally biased region" description="Low complexity" evidence="3">
    <location>
        <begin position="43"/>
        <end position="57"/>
    </location>
</feature>
<feature type="region of interest" description="Disordered" evidence="3">
    <location>
        <begin position="407"/>
        <end position="434"/>
    </location>
</feature>
<dbReference type="InterPro" id="IPR053932">
    <property type="entry name" value="GeBP-like_DBD"/>
</dbReference>
<feature type="compositionally biased region" description="Acidic residues" evidence="3">
    <location>
        <begin position="22"/>
        <end position="36"/>
    </location>
</feature>
<dbReference type="Pfam" id="PF04504">
    <property type="entry name" value="GeBP-like_DBD"/>
    <property type="match status" value="1"/>
</dbReference>
<keyword evidence="6" id="KW-1185">Reference proteome</keyword>
<feature type="domain" description="Glabrous enhancer-binding protein-like DBD" evidence="4">
    <location>
        <begin position="139"/>
        <end position="234"/>
    </location>
</feature>
<protein>
    <recommendedName>
        <fullName evidence="4">Glabrous enhancer-binding protein-like DBD domain-containing protein</fullName>
    </recommendedName>
</protein>
<comment type="caution">
    <text evidence="5">The sequence shown here is derived from an EMBL/GenBank/DDBJ whole genome shotgun (WGS) entry which is preliminary data.</text>
</comment>
<feature type="compositionally biased region" description="Low complexity" evidence="3">
    <location>
        <begin position="11"/>
        <end position="21"/>
    </location>
</feature>
<evidence type="ECO:0000313" key="6">
    <source>
        <dbReference type="Proteomes" id="UP001341840"/>
    </source>
</evidence>
<dbReference type="PANTHER" id="PTHR31662">
    <property type="entry name" value="BNAANNG10740D PROTEIN-RELATED"/>
    <property type="match status" value="1"/>
</dbReference>
<accession>A0ABU6ULU0</accession>
<proteinExistence type="inferred from homology"/>
<evidence type="ECO:0000256" key="2">
    <source>
        <dbReference type="SAM" id="Coils"/>
    </source>
</evidence>
<feature type="region of interest" description="Disordered" evidence="3">
    <location>
        <begin position="1"/>
        <end position="71"/>
    </location>
</feature>
<reference evidence="5 6" key="1">
    <citation type="journal article" date="2023" name="Plants (Basel)">
        <title>Bridging the Gap: Combining Genomics and Transcriptomics Approaches to Understand Stylosanthes scabra, an Orphan Legume from the Brazilian Caatinga.</title>
        <authorList>
            <person name="Ferreira-Neto J.R.C."/>
            <person name="da Silva M.D."/>
            <person name="Binneck E."/>
            <person name="de Melo N.F."/>
            <person name="da Silva R.H."/>
            <person name="de Melo A.L.T.M."/>
            <person name="Pandolfi V."/>
            <person name="Bustamante F.O."/>
            <person name="Brasileiro-Vidal A.C."/>
            <person name="Benko-Iseppon A.M."/>
        </authorList>
    </citation>
    <scope>NUCLEOTIDE SEQUENCE [LARGE SCALE GENOMIC DNA]</scope>
    <source>
        <tissue evidence="5">Leaves</tissue>
    </source>
</reference>
<evidence type="ECO:0000259" key="4">
    <source>
        <dbReference type="Pfam" id="PF04504"/>
    </source>
</evidence>
<dbReference type="Proteomes" id="UP001341840">
    <property type="component" value="Unassembled WGS sequence"/>
</dbReference>
<dbReference type="InterPro" id="IPR007592">
    <property type="entry name" value="GEBP"/>
</dbReference>
<evidence type="ECO:0000313" key="5">
    <source>
        <dbReference type="EMBL" id="MED6161126.1"/>
    </source>
</evidence>
<keyword evidence="2" id="KW-0175">Coiled coil</keyword>
<name>A0ABU6ULU0_9FABA</name>
<dbReference type="PANTHER" id="PTHR31662:SF41">
    <property type="entry name" value="TRANSCRIPTION FACTOR GEBP FAMILY-RELATED"/>
    <property type="match status" value="1"/>
</dbReference>
<dbReference type="EMBL" id="JASCZI010121306">
    <property type="protein sequence ID" value="MED6161126.1"/>
    <property type="molecule type" value="Genomic_DNA"/>
</dbReference>
<sequence>MFSPFVSWLMSSTSSSSSSISDEQEQEQGTDIDDNSTDQPYPQNDTLNDQNDNNNDQPNDDENDEHFLSSCAGGDDAIPIALAVPSTATATTGPSPIPAVTVAFTAADVRIPVATATTVVTQPKRRRAVNYAGMMKQYQRLWTKQDEIELLRGYLEHVRRNKGARKSLQNDVALFYGGVCHKLNMDFNKNQLVEKLRRLKRKHKVTLDKGNLGKISFRNPQDESIFNISHKIWGNDIDAEQLDEEEEAALDLDGGGVDDDHGKEKVKIEEVVICDEIEESNPKRLRLIENEAETAAELQIQSFIEETMRSCFPPLMKELLEDEGGVKKPVELCPGVGDERGEEWRKQMISELQVYLNRLELLQDQIKAKLEELRSDKKSNFMKIDASYSFLIGFAFNPSLHSHSSTGRLRSPWRASSSPSHKSRPLPTSTRLNDHATSTVLADSNAAQPPRGAATIVLAVTPFAVCSP</sequence>
<comment type="similarity">
    <text evidence="1">Belongs to the GeBP family.</text>
</comment>
<organism evidence="5 6">
    <name type="scientific">Stylosanthes scabra</name>
    <dbReference type="NCBI Taxonomy" id="79078"/>
    <lineage>
        <taxon>Eukaryota</taxon>
        <taxon>Viridiplantae</taxon>
        <taxon>Streptophyta</taxon>
        <taxon>Embryophyta</taxon>
        <taxon>Tracheophyta</taxon>
        <taxon>Spermatophyta</taxon>
        <taxon>Magnoliopsida</taxon>
        <taxon>eudicotyledons</taxon>
        <taxon>Gunneridae</taxon>
        <taxon>Pentapetalae</taxon>
        <taxon>rosids</taxon>
        <taxon>fabids</taxon>
        <taxon>Fabales</taxon>
        <taxon>Fabaceae</taxon>
        <taxon>Papilionoideae</taxon>
        <taxon>50 kb inversion clade</taxon>
        <taxon>dalbergioids sensu lato</taxon>
        <taxon>Dalbergieae</taxon>
        <taxon>Pterocarpus clade</taxon>
        <taxon>Stylosanthes</taxon>
    </lineage>
</organism>
<feature type="coiled-coil region" evidence="2">
    <location>
        <begin position="345"/>
        <end position="379"/>
    </location>
</feature>
<evidence type="ECO:0000256" key="1">
    <source>
        <dbReference type="ARBA" id="ARBA00010820"/>
    </source>
</evidence>
<evidence type="ECO:0000256" key="3">
    <source>
        <dbReference type="SAM" id="MobiDB-lite"/>
    </source>
</evidence>
<gene>
    <name evidence="5" type="ORF">PIB30_057792</name>
</gene>